<dbReference type="InterPro" id="IPR015424">
    <property type="entry name" value="PyrdxlP-dep_Trfase"/>
</dbReference>
<evidence type="ECO:0000256" key="1">
    <source>
        <dbReference type="ARBA" id="ARBA00001933"/>
    </source>
</evidence>
<dbReference type="PANTHER" id="PTHR11601">
    <property type="entry name" value="CYSTEINE DESULFURYLASE FAMILY MEMBER"/>
    <property type="match status" value="1"/>
</dbReference>
<dbReference type="PROSITE" id="PS00595">
    <property type="entry name" value="AA_TRANSFER_CLASS_5"/>
    <property type="match status" value="1"/>
</dbReference>
<dbReference type="PIRSF" id="PIRSF005572">
    <property type="entry name" value="NifS"/>
    <property type="match status" value="1"/>
</dbReference>
<dbReference type="InterPro" id="IPR016454">
    <property type="entry name" value="Cysteine_dSase"/>
</dbReference>
<evidence type="ECO:0000259" key="8">
    <source>
        <dbReference type="Pfam" id="PF00266"/>
    </source>
</evidence>
<keyword evidence="6" id="KW-0411">Iron-sulfur</keyword>
<reference evidence="9" key="1">
    <citation type="submission" date="2021-01" db="EMBL/GenBank/DDBJ databases">
        <title>Genomic Encyclopedia of Type Strains, Phase IV (KMG-IV): sequencing the most valuable type-strain genomes for metagenomic binning, comparative biology and taxonomic classification.</title>
        <authorList>
            <person name="Goeker M."/>
        </authorList>
    </citation>
    <scope>NUCLEOTIDE SEQUENCE</scope>
    <source>
        <strain evidence="9">DSM 21943</strain>
    </source>
</reference>
<dbReference type="Pfam" id="PF00266">
    <property type="entry name" value="Aminotran_5"/>
    <property type="match status" value="1"/>
</dbReference>
<evidence type="ECO:0000256" key="3">
    <source>
        <dbReference type="ARBA" id="ARBA00022723"/>
    </source>
</evidence>
<keyword evidence="10" id="KW-1185">Reference proteome</keyword>
<keyword evidence="3" id="KW-0479">Metal-binding</keyword>
<evidence type="ECO:0000256" key="5">
    <source>
        <dbReference type="ARBA" id="ARBA00023004"/>
    </source>
</evidence>
<dbReference type="SUPFAM" id="SSF53383">
    <property type="entry name" value="PLP-dependent transferases"/>
    <property type="match status" value="1"/>
</dbReference>
<organism evidence="9 10">
    <name type="scientific">Shouchella xiaoxiensis</name>
    <dbReference type="NCBI Taxonomy" id="766895"/>
    <lineage>
        <taxon>Bacteria</taxon>
        <taxon>Bacillati</taxon>
        <taxon>Bacillota</taxon>
        <taxon>Bacilli</taxon>
        <taxon>Bacillales</taxon>
        <taxon>Bacillaceae</taxon>
        <taxon>Shouchella</taxon>
    </lineage>
</organism>
<comment type="caution">
    <text evidence="9">The sequence shown here is derived from an EMBL/GenBank/DDBJ whole genome shotgun (WGS) entry which is preliminary data.</text>
</comment>
<comment type="similarity">
    <text evidence="2">Belongs to the class-V pyridoxal-phosphate-dependent aminotransferase family. NifS/IscS subfamily.</text>
</comment>
<dbReference type="Proteomes" id="UP001179280">
    <property type="component" value="Unassembled WGS sequence"/>
</dbReference>
<feature type="domain" description="Aminotransferase class V" evidence="8">
    <location>
        <begin position="2"/>
        <end position="360"/>
    </location>
</feature>
<dbReference type="Gene3D" id="3.40.640.10">
    <property type="entry name" value="Type I PLP-dependent aspartate aminotransferase-like (Major domain)"/>
    <property type="match status" value="1"/>
</dbReference>
<gene>
    <name evidence="9" type="ORF">JOC54_001692</name>
</gene>
<keyword evidence="4" id="KW-0663">Pyridoxal phosphate</keyword>
<keyword evidence="9" id="KW-0808">Transferase</keyword>
<dbReference type="EMBL" id="JAFBCV010000004">
    <property type="protein sequence ID" value="MBM7838436.1"/>
    <property type="molecule type" value="Genomic_DNA"/>
</dbReference>
<name>A0ABS2STU4_9BACI</name>
<dbReference type="InterPro" id="IPR020578">
    <property type="entry name" value="Aminotrans_V_PyrdxlP_BS"/>
</dbReference>
<comment type="cofactor">
    <cofactor evidence="1 7">
        <name>pyridoxal 5'-phosphate</name>
        <dbReference type="ChEBI" id="CHEBI:597326"/>
    </cofactor>
</comment>
<evidence type="ECO:0000256" key="6">
    <source>
        <dbReference type="ARBA" id="ARBA00023014"/>
    </source>
</evidence>
<evidence type="ECO:0000256" key="4">
    <source>
        <dbReference type="ARBA" id="ARBA00022898"/>
    </source>
</evidence>
<evidence type="ECO:0000313" key="10">
    <source>
        <dbReference type="Proteomes" id="UP001179280"/>
    </source>
</evidence>
<dbReference type="GO" id="GO:0031071">
    <property type="term" value="F:cysteine desulfurase activity"/>
    <property type="evidence" value="ECO:0007669"/>
    <property type="project" value="UniProtKB-EC"/>
</dbReference>
<sequence length="379" mass="41394">MIYLDNSATTRPYEDVLQVYTTIARNYFGNPSSLHTLGMESENVLVQAKKRLGAFLHCATDQIVLTSGGTEANALAIHGSVKRKPGAHIITTTVEHASIYENMQLLEQNGYDVTYLQADKYGFITVEQVKKAMQSNTALVSICHVQGELGTIQPIDEIGDFLQHYPQVKYHVDAVQSLLKVPFSINHAKVDLLSLSSHKIHGTKGTGMLYVRNAKSIDSLYRGGEQEQLIRPGTEHVAGAAGFAKALGIGAKKLETEPVRLGNLQKRLFLELKDVDGIRINSPLENVAPHIVNFSIAGLKAEVLVQSLAQKNIYVSTQSACSVKSGKPSRILLGADLSKEIAESAIRISLSFETMEEEIETCIQAIKSIVPKLQEVKSG</sequence>
<keyword evidence="5" id="KW-0408">Iron</keyword>
<proteinExistence type="inferred from homology"/>
<dbReference type="InterPro" id="IPR000192">
    <property type="entry name" value="Aminotrans_V_dom"/>
</dbReference>
<evidence type="ECO:0000256" key="7">
    <source>
        <dbReference type="RuleBase" id="RU004504"/>
    </source>
</evidence>
<dbReference type="PANTHER" id="PTHR11601:SF50">
    <property type="entry name" value="CYSTEINE DESULFURASE ISCS 2-RELATED"/>
    <property type="match status" value="1"/>
</dbReference>
<evidence type="ECO:0000313" key="9">
    <source>
        <dbReference type="EMBL" id="MBM7838436.1"/>
    </source>
</evidence>
<dbReference type="Gene3D" id="3.90.1150.10">
    <property type="entry name" value="Aspartate Aminotransferase, domain 1"/>
    <property type="match status" value="1"/>
</dbReference>
<dbReference type="EC" id="2.8.1.7" evidence="9"/>
<accession>A0ABS2STU4</accession>
<dbReference type="InterPro" id="IPR015421">
    <property type="entry name" value="PyrdxlP-dep_Trfase_major"/>
</dbReference>
<dbReference type="RefSeq" id="WP_204465619.1">
    <property type="nucleotide sequence ID" value="NZ_JAFBCV010000004.1"/>
</dbReference>
<protein>
    <submittedName>
        <fullName evidence="9">Cysteine desulfurase</fullName>
        <ecNumber evidence="9">2.8.1.7</ecNumber>
    </submittedName>
</protein>
<dbReference type="InterPro" id="IPR015422">
    <property type="entry name" value="PyrdxlP-dep_Trfase_small"/>
</dbReference>
<evidence type="ECO:0000256" key="2">
    <source>
        <dbReference type="ARBA" id="ARBA00006490"/>
    </source>
</evidence>